<feature type="transmembrane region" description="Helical" evidence="2">
    <location>
        <begin position="220"/>
        <end position="240"/>
    </location>
</feature>
<evidence type="ECO:0000259" key="4">
    <source>
        <dbReference type="Pfam" id="PF04536"/>
    </source>
</evidence>
<keyword evidence="3" id="KW-0732">Signal</keyword>
<evidence type="ECO:0000313" key="6">
    <source>
        <dbReference type="Proteomes" id="UP001250698"/>
    </source>
</evidence>
<dbReference type="Pfam" id="PF04536">
    <property type="entry name" value="TPM_phosphatase"/>
    <property type="match status" value="1"/>
</dbReference>
<evidence type="ECO:0000256" key="1">
    <source>
        <dbReference type="SAM" id="MobiDB-lite"/>
    </source>
</evidence>
<evidence type="ECO:0000313" key="5">
    <source>
        <dbReference type="EMBL" id="MDU0370641.1"/>
    </source>
</evidence>
<evidence type="ECO:0000256" key="3">
    <source>
        <dbReference type="SAM" id="SignalP"/>
    </source>
</evidence>
<reference evidence="5 6" key="1">
    <citation type="submission" date="2023-10" db="EMBL/GenBank/DDBJ databases">
        <title>Hymenobacter endophyticus sp. nov., an isolate from the leaf tissues of wheat.</title>
        <authorList>
            <person name="Dai Y."/>
        </authorList>
    </citation>
    <scope>NUCLEOTIDE SEQUENCE [LARGE SCALE GENOMIC DNA]</scope>
    <source>
        <strain evidence="5 6">ZK17L-C2</strain>
    </source>
</reference>
<dbReference type="Proteomes" id="UP001250698">
    <property type="component" value="Unassembled WGS sequence"/>
</dbReference>
<name>A0ABU3TGZ9_9BACT</name>
<feature type="compositionally biased region" description="Gly residues" evidence="1">
    <location>
        <begin position="274"/>
        <end position="286"/>
    </location>
</feature>
<dbReference type="PANTHER" id="PTHR30373">
    <property type="entry name" value="UPF0603 PROTEIN YGCG"/>
    <property type="match status" value="1"/>
</dbReference>
<proteinExistence type="predicted"/>
<feature type="compositionally biased region" description="Low complexity" evidence="1">
    <location>
        <begin position="174"/>
        <end position="185"/>
    </location>
</feature>
<dbReference type="Gene3D" id="3.10.310.50">
    <property type="match status" value="1"/>
</dbReference>
<feature type="region of interest" description="Disordered" evidence="1">
    <location>
        <begin position="162"/>
        <end position="217"/>
    </location>
</feature>
<gene>
    <name evidence="5" type="ORF">ROI90_09580</name>
</gene>
<feature type="domain" description="TPM" evidence="4">
    <location>
        <begin position="38"/>
        <end position="159"/>
    </location>
</feature>
<sequence length="428" mass="43256">MPRLLLVFLFFLGVGSMPATLAQSGAGIPPRPTPFQFVNDQAQLLSPTDAKTLESGLRRYADNNGIQIVVVTVPTLGGQSAADYGRALGTAWGLGQRDKNNGVVLLLSKQERAVTIQAGSGLRSRITPEVTSRVIGQMTPRFKQGNYFAGLRTGLNSLMYAADPSSAPQPAGTAASAPNSSPQASDQVATSPDELATAAPEPAAALPSAPVAPAEPESSGFGIGTLVLAVVVIGGGLWLVSKLFRRRSAPATGSTPDFLPQQPNQPNGPAGNYGHNGYGNQQGGNQQGPDFLSNRGSGVGGMGGGSGMGSGMGGVLLTGAAAAAGAYMGNRMANRNDDNTPHLSPDAPAQPLDNPAHSNPDAAGGSGAFPFLGGAASEADSAPDYFAPDSGSAEPDYFSGDGSSYDDSSSDDTGGGGFDDTNDNSGSW</sequence>
<comment type="caution">
    <text evidence="5">The sequence shown here is derived from an EMBL/GenBank/DDBJ whole genome shotgun (WGS) entry which is preliminary data.</text>
</comment>
<dbReference type="RefSeq" id="WP_315998122.1">
    <property type="nucleotide sequence ID" value="NZ_JAWDJT010000005.1"/>
</dbReference>
<dbReference type="InterPro" id="IPR007621">
    <property type="entry name" value="TPM_dom"/>
</dbReference>
<organism evidence="5 6">
    <name type="scientific">Hymenobacter endophyticus</name>
    <dbReference type="NCBI Taxonomy" id="3076335"/>
    <lineage>
        <taxon>Bacteria</taxon>
        <taxon>Pseudomonadati</taxon>
        <taxon>Bacteroidota</taxon>
        <taxon>Cytophagia</taxon>
        <taxon>Cytophagales</taxon>
        <taxon>Hymenobacteraceae</taxon>
        <taxon>Hymenobacter</taxon>
    </lineage>
</organism>
<dbReference type="EMBL" id="JAWDJT010000005">
    <property type="protein sequence ID" value="MDU0370641.1"/>
    <property type="molecule type" value="Genomic_DNA"/>
</dbReference>
<feature type="region of interest" description="Disordered" evidence="1">
    <location>
        <begin position="332"/>
        <end position="428"/>
    </location>
</feature>
<accession>A0ABU3TGZ9</accession>
<protein>
    <submittedName>
        <fullName evidence="5">TPM domain-containing protein</fullName>
    </submittedName>
</protein>
<feature type="compositionally biased region" description="Low complexity" evidence="1">
    <location>
        <begin position="196"/>
        <end position="217"/>
    </location>
</feature>
<feature type="chain" id="PRO_5045213706" evidence="3">
    <location>
        <begin position="22"/>
        <end position="428"/>
    </location>
</feature>
<keyword evidence="2" id="KW-0812">Transmembrane</keyword>
<keyword evidence="2" id="KW-0472">Membrane</keyword>
<feature type="compositionally biased region" description="Low complexity" evidence="1">
    <location>
        <begin position="396"/>
        <end position="407"/>
    </location>
</feature>
<evidence type="ECO:0000256" key="2">
    <source>
        <dbReference type="SAM" id="Phobius"/>
    </source>
</evidence>
<dbReference type="PANTHER" id="PTHR30373:SF2">
    <property type="entry name" value="UPF0603 PROTEIN YGCG"/>
    <property type="match status" value="1"/>
</dbReference>
<feature type="signal peptide" evidence="3">
    <location>
        <begin position="1"/>
        <end position="21"/>
    </location>
</feature>
<feature type="compositionally biased region" description="Low complexity" evidence="1">
    <location>
        <begin position="260"/>
        <end position="273"/>
    </location>
</feature>
<keyword evidence="6" id="KW-1185">Reference proteome</keyword>
<feature type="region of interest" description="Disordered" evidence="1">
    <location>
        <begin position="249"/>
        <end position="303"/>
    </location>
</feature>
<keyword evidence="2" id="KW-1133">Transmembrane helix</keyword>